<keyword evidence="5" id="KW-0539">Nucleus</keyword>
<evidence type="ECO:0000313" key="10">
    <source>
        <dbReference type="Proteomes" id="UP000310689"/>
    </source>
</evidence>
<proteinExistence type="predicted"/>
<dbReference type="PANTHER" id="PTHR10071:SF281">
    <property type="entry name" value="BOX A-BINDING FACTOR-RELATED"/>
    <property type="match status" value="1"/>
</dbReference>
<feature type="compositionally biased region" description="Basic and acidic residues" evidence="7">
    <location>
        <begin position="249"/>
        <end position="266"/>
    </location>
</feature>
<feature type="compositionally biased region" description="Basic and acidic residues" evidence="7">
    <location>
        <begin position="149"/>
        <end position="166"/>
    </location>
</feature>
<evidence type="ECO:0000256" key="6">
    <source>
        <dbReference type="PROSITE-ProRule" id="PRU00094"/>
    </source>
</evidence>
<evidence type="ECO:0000259" key="8">
    <source>
        <dbReference type="PROSITE" id="PS50114"/>
    </source>
</evidence>
<dbReference type="Pfam" id="PF00320">
    <property type="entry name" value="GATA"/>
    <property type="match status" value="1"/>
</dbReference>
<protein>
    <recommendedName>
        <fullName evidence="8">GATA-type domain-containing protein</fullName>
    </recommendedName>
</protein>
<dbReference type="SUPFAM" id="SSF57716">
    <property type="entry name" value="Glucocorticoid receptor-like (DNA-binding domain)"/>
    <property type="match status" value="1"/>
</dbReference>
<feature type="compositionally biased region" description="Acidic residues" evidence="7">
    <location>
        <begin position="116"/>
        <end position="125"/>
    </location>
</feature>
<dbReference type="GO" id="GO:0000122">
    <property type="term" value="P:negative regulation of transcription by RNA polymerase II"/>
    <property type="evidence" value="ECO:0007669"/>
    <property type="project" value="TreeGrafter"/>
</dbReference>
<feature type="region of interest" description="Disordered" evidence="7">
    <location>
        <begin position="588"/>
        <end position="612"/>
    </location>
</feature>
<dbReference type="InterPro" id="IPR000679">
    <property type="entry name" value="Znf_GATA"/>
</dbReference>
<feature type="region of interest" description="Disordered" evidence="7">
    <location>
        <begin position="248"/>
        <end position="296"/>
    </location>
</feature>
<comment type="caution">
    <text evidence="9">The sequence shown here is derived from an EMBL/GenBank/DDBJ whole genome shotgun (WGS) entry which is preliminary data.</text>
</comment>
<evidence type="ECO:0000256" key="1">
    <source>
        <dbReference type="ARBA" id="ARBA00004123"/>
    </source>
</evidence>
<feature type="compositionally biased region" description="Basic and acidic residues" evidence="7">
    <location>
        <begin position="421"/>
        <end position="430"/>
    </location>
</feature>
<dbReference type="InterPro" id="IPR039355">
    <property type="entry name" value="Transcription_factor_GATA"/>
</dbReference>
<comment type="subcellular location">
    <subcellularLocation>
        <location evidence="1">Nucleus</location>
    </subcellularLocation>
</comment>
<dbReference type="InterPro" id="IPR013088">
    <property type="entry name" value="Znf_NHR/GATA"/>
</dbReference>
<feature type="compositionally biased region" description="Basic and acidic residues" evidence="7">
    <location>
        <begin position="603"/>
        <end position="612"/>
    </location>
</feature>
<feature type="domain" description="GATA-type" evidence="8">
    <location>
        <begin position="37"/>
        <end position="86"/>
    </location>
</feature>
<organism evidence="9 10">
    <name type="scientific">Wallemia ichthyophaga</name>
    <dbReference type="NCBI Taxonomy" id="245174"/>
    <lineage>
        <taxon>Eukaryota</taxon>
        <taxon>Fungi</taxon>
        <taxon>Dikarya</taxon>
        <taxon>Basidiomycota</taxon>
        <taxon>Wallemiomycotina</taxon>
        <taxon>Wallemiomycetes</taxon>
        <taxon>Wallemiales</taxon>
        <taxon>Wallemiaceae</taxon>
        <taxon>Wallemia</taxon>
    </lineage>
</organism>
<dbReference type="SMART" id="SM00401">
    <property type="entry name" value="ZnF_GATA"/>
    <property type="match status" value="1"/>
</dbReference>
<feature type="compositionally biased region" description="Basic and acidic residues" evidence="7">
    <location>
        <begin position="448"/>
        <end position="460"/>
    </location>
</feature>
<dbReference type="GO" id="GO:0000978">
    <property type="term" value="F:RNA polymerase II cis-regulatory region sequence-specific DNA binding"/>
    <property type="evidence" value="ECO:0007669"/>
    <property type="project" value="TreeGrafter"/>
</dbReference>
<dbReference type="GO" id="GO:0005634">
    <property type="term" value="C:nucleus"/>
    <property type="evidence" value="ECO:0007669"/>
    <property type="project" value="UniProtKB-SubCell"/>
</dbReference>
<dbReference type="Proteomes" id="UP000310689">
    <property type="component" value="Unassembled WGS sequence"/>
</dbReference>
<feature type="region of interest" description="Disordered" evidence="7">
    <location>
        <begin position="421"/>
        <end position="475"/>
    </location>
</feature>
<keyword evidence="3 6" id="KW-0863">Zinc-finger</keyword>
<dbReference type="Gene3D" id="3.30.50.10">
    <property type="entry name" value="Erythroid Transcription Factor GATA-1, subunit A"/>
    <property type="match status" value="1"/>
</dbReference>
<evidence type="ECO:0000256" key="3">
    <source>
        <dbReference type="ARBA" id="ARBA00022771"/>
    </source>
</evidence>
<dbReference type="GO" id="GO:0008270">
    <property type="term" value="F:zinc ion binding"/>
    <property type="evidence" value="ECO:0007669"/>
    <property type="project" value="UniProtKB-KW"/>
</dbReference>
<feature type="region of interest" description="Disordered" evidence="7">
    <location>
        <begin position="75"/>
        <end position="171"/>
    </location>
</feature>
<dbReference type="PANTHER" id="PTHR10071">
    <property type="entry name" value="TRANSCRIPTION FACTOR GATA FAMILY MEMBER"/>
    <property type="match status" value="1"/>
</dbReference>
<keyword evidence="4" id="KW-0862">Zinc</keyword>
<feature type="compositionally biased region" description="Basic and acidic residues" evidence="7">
    <location>
        <begin position="126"/>
        <end position="138"/>
    </location>
</feature>
<feature type="compositionally biased region" description="Polar residues" evidence="7">
    <location>
        <begin position="431"/>
        <end position="447"/>
    </location>
</feature>
<dbReference type="CDD" id="cd00202">
    <property type="entry name" value="ZnF_GATA"/>
    <property type="match status" value="1"/>
</dbReference>
<sequence length="612" mass="68388">MSEIAAATSISPEDRPERPRKLQTQTPPPGLSAQPFCSHCRATQTPLWRRNPDDSASVLCNACGLFLKLKGMPRPLSLKTDVPRTRKRQKACEKEHNAEGSTFKYKKKQPKLESSADPDNDDNDRDGDADSDRLDTKINLDGSPNENSSLKRPDSPKRQAMPKDYDYTAPYMIKRPRKSKYDITEMAPPKSILETLGIEPIPGGQGKLDSQSISKLVGGIAPLNNSQLQNAHAQVQQNEQLGQLGQQEQYEHNEDHDPDQYDEARHLHNSSTSQHDEPQDSHRLTSHPLTIDDVSGSGSHKSLAPFVNHYSSINPASSLATQAAQVPYQSEVSEQVTSRPMLQSHTSSPIIPYQAHTHSRPMSQSLSAILNSHHKSASASNNSYEPVDQLRLLKAQVQELERAYEGALDKLDRCDKCENDHNHDDVKDTSTESSSEGIQCDDSSTHNTAEEAPRRSERSERRKKSKSKSMNNNLSCEDSEQYENIRFKRTEKRIKRLCASDRTGLRMCTWHDAHHSPPLYPPRGAPPGIMSCGCTFDQTLFEETLSRHGVGSIQPGDVTRLDVKMRDNLLGLLEWQYGYVDGDLDKDPSTGALTDLEELGLSSERDTPLRMQ</sequence>
<gene>
    <name evidence="9" type="ORF">E3P86_01324</name>
</gene>
<keyword evidence="2" id="KW-0479">Metal-binding</keyword>
<evidence type="ECO:0000313" key="9">
    <source>
        <dbReference type="EMBL" id="TIB39017.1"/>
    </source>
</evidence>
<dbReference type="AlphaFoldDB" id="A0A4T0J9X4"/>
<feature type="compositionally biased region" description="Basic and acidic residues" evidence="7">
    <location>
        <begin position="274"/>
        <end position="283"/>
    </location>
</feature>
<evidence type="ECO:0000256" key="5">
    <source>
        <dbReference type="ARBA" id="ARBA00023242"/>
    </source>
</evidence>
<name>A0A4T0J9X4_WALIC</name>
<feature type="region of interest" description="Disordered" evidence="7">
    <location>
        <begin position="1"/>
        <end position="37"/>
    </location>
</feature>
<reference evidence="9 10" key="1">
    <citation type="submission" date="2019-03" db="EMBL/GenBank/DDBJ databases">
        <title>Sequencing 23 genomes of Wallemia ichthyophaga.</title>
        <authorList>
            <person name="Gostincar C."/>
        </authorList>
    </citation>
    <scope>NUCLEOTIDE SEQUENCE [LARGE SCALE GENOMIC DNA]</scope>
    <source>
        <strain evidence="9 10">EXF-6200</strain>
    </source>
</reference>
<accession>A0A4T0J9X4</accession>
<dbReference type="GO" id="GO:0000981">
    <property type="term" value="F:DNA-binding transcription factor activity, RNA polymerase II-specific"/>
    <property type="evidence" value="ECO:0007669"/>
    <property type="project" value="TreeGrafter"/>
</dbReference>
<dbReference type="PROSITE" id="PS50114">
    <property type="entry name" value="GATA_ZN_FINGER_2"/>
    <property type="match status" value="1"/>
</dbReference>
<evidence type="ECO:0000256" key="4">
    <source>
        <dbReference type="ARBA" id="ARBA00022833"/>
    </source>
</evidence>
<dbReference type="EMBL" id="SPOI01000043">
    <property type="protein sequence ID" value="TIB39017.1"/>
    <property type="molecule type" value="Genomic_DNA"/>
</dbReference>
<dbReference type="GO" id="GO:0045944">
    <property type="term" value="P:positive regulation of transcription by RNA polymerase II"/>
    <property type="evidence" value="ECO:0007669"/>
    <property type="project" value="TreeGrafter"/>
</dbReference>
<evidence type="ECO:0000256" key="7">
    <source>
        <dbReference type="SAM" id="MobiDB-lite"/>
    </source>
</evidence>
<evidence type="ECO:0000256" key="2">
    <source>
        <dbReference type="ARBA" id="ARBA00022723"/>
    </source>
</evidence>